<accession>A0A5C5X478</accession>
<dbReference type="Proteomes" id="UP000317243">
    <property type="component" value="Unassembled WGS sequence"/>
</dbReference>
<evidence type="ECO:0000313" key="2">
    <source>
        <dbReference type="Proteomes" id="UP000317243"/>
    </source>
</evidence>
<keyword evidence="2" id="KW-1185">Reference proteome</keyword>
<gene>
    <name evidence="1" type="ORF">KOR42_02980</name>
</gene>
<evidence type="ECO:0000313" key="1">
    <source>
        <dbReference type="EMBL" id="TWT56942.1"/>
    </source>
</evidence>
<dbReference type="RefSeq" id="WP_146506838.1">
    <property type="nucleotide sequence ID" value="NZ_SIHI01000001.1"/>
</dbReference>
<protein>
    <submittedName>
        <fullName evidence="1">Uncharacterized protein</fullName>
    </submittedName>
</protein>
<dbReference type="EMBL" id="SIHI01000001">
    <property type="protein sequence ID" value="TWT56942.1"/>
    <property type="molecule type" value="Genomic_DNA"/>
</dbReference>
<name>A0A5C5X478_9PLAN</name>
<reference evidence="1 2" key="1">
    <citation type="submission" date="2019-02" db="EMBL/GenBank/DDBJ databases">
        <title>Deep-cultivation of Planctomycetes and their phenomic and genomic characterization uncovers novel biology.</title>
        <authorList>
            <person name="Wiegand S."/>
            <person name="Jogler M."/>
            <person name="Boedeker C."/>
            <person name="Pinto D."/>
            <person name="Vollmers J."/>
            <person name="Rivas-Marin E."/>
            <person name="Kohn T."/>
            <person name="Peeters S.H."/>
            <person name="Heuer A."/>
            <person name="Rast P."/>
            <person name="Oberbeckmann S."/>
            <person name="Bunk B."/>
            <person name="Jeske O."/>
            <person name="Meyerdierks A."/>
            <person name="Storesund J.E."/>
            <person name="Kallscheuer N."/>
            <person name="Luecker S."/>
            <person name="Lage O.M."/>
            <person name="Pohl T."/>
            <person name="Merkel B.J."/>
            <person name="Hornburger P."/>
            <person name="Mueller R.-W."/>
            <person name="Bruemmer F."/>
            <person name="Labrenz M."/>
            <person name="Spormann A.M."/>
            <person name="Op Den Camp H."/>
            <person name="Overmann J."/>
            <person name="Amann R."/>
            <person name="Jetten M.S.M."/>
            <person name="Mascher T."/>
            <person name="Medema M.H."/>
            <person name="Devos D.P."/>
            <person name="Kaster A.-K."/>
            <person name="Ovreas L."/>
            <person name="Rohde M."/>
            <person name="Galperin M.Y."/>
            <person name="Jogler C."/>
        </authorList>
    </citation>
    <scope>NUCLEOTIDE SEQUENCE [LARGE SCALE GENOMIC DNA]</scope>
    <source>
        <strain evidence="1 2">KOR42</strain>
    </source>
</reference>
<proteinExistence type="predicted"/>
<dbReference type="AlphaFoldDB" id="A0A5C5X478"/>
<sequence length="60" mass="6838">MLIFFQTLVLMVSTTTVPYSATHCQPAMYQLDNVETFNGENIELIDFQNTEDNFTELSGN</sequence>
<organism evidence="1 2">
    <name type="scientific">Thalassoglobus neptunius</name>
    <dbReference type="NCBI Taxonomy" id="1938619"/>
    <lineage>
        <taxon>Bacteria</taxon>
        <taxon>Pseudomonadati</taxon>
        <taxon>Planctomycetota</taxon>
        <taxon>Planctomycetia</taxon>
        <taxon>Planctomycetales</taxon>
        <taxon>Planctomycetaceae</taxon>
        <taxon>Thalassoglobus</taxon>
    </lineage>
</organism>
<comment type="caution">
    <text evidence="1">The sequence shown here is derived from an EMBL/GenBank/DDBJ whole genome shotgun (WGS) entry which is preliminary data.</text>
</comment>